<name>A0A0J0XD45_9TREE</name>
<dbReference type="PANTHER" id="PTHR42791:SF1">
    <property type="entry name" value="N-ACETYLTRANSFERASE DOMAIN-CONTAINING PROTEIN"/>
    <property type="match status" value="1"/>
</dbReference>
<dbReference type="SUPFAM" id="SSF55729">
    <property type="entry name" value="Acyl-CoA N-acyltransferases (Nat)"/>
    <property type="match status" value="1"/>
</dbReference>
<dbReference type="InterPro" id="IPR000182">
    <property type="entry name" value="GNAT_dom"/>
</dbReference>
<proteinExistence type="predicted"/>
<dbReference type="GO" id="GO:0016747">
    <property type="term" value="F:acyltransferase activity, transferring groups other than amino-acyl groups"/>
    <property type="evidence" value="ECO:0007669"/>
    <property type="project" value="InterPro"/>
</dbReference>
<dbReference type="Proteomes" id="UP000053611">
    <property type="component" value="Unassembled WGS sequence"/>
</dbReference>
<dbReference type="CDD" id="cd04301">
    <property type="entry name" value="NAT_SF"/>
    <property type="match status" value="1"/>
</dbReference>
<evidence type="ECO:0000259" key="1">
    <source>
        <dbReference type="PROSITE" id="PS51186"/>
    </source>
</evidence>
<dbReference type="Gene3D" id="3.40.630.30">
    <property type="match status" value="1"/>
</dbReference>
<dbReference type="PANTHER" id="PTHR42791">
    <property type="entry name" value="GNAT FAMILY ACETYLTRANSFERASE"/>
    <property type="match status" value="1"/>
</dbReference>
<evidence type="ECO:0000313" key="2">
    <source>
        <dbReference type="EMBL" id="KLT38968.1"/>
    </source>
</evidence>
<accession>A0A0J0XD45</accession>
<sequence length="226" mass="25150">MLTHITNTSERTLAALVDSYARSFDAREFYPVRVQFAGLSAGEVERWHRLGIAQKVFRALRNPGHEVWAVRVGLGGGAGKIEEGSKEEGEEEEEGEEVAAVMILKHPNAPPDGPSPYDAEMERMPASAKERHDELRRRSEALKTAAGDGYHVSWLGTVPEHRRKGFGAALIRYALERARADGACLRLSTNSAENVAYYSRLGFEVAGYDEWEMGGEPFTWWVMVAQ</sequence>
<dbReference type="InterPro" id="IPR016181">
    <property type="entry name" value="Acyl_CoA_acyltransferase"/>
</dbReference>
<gene>
    <name evidence="2" type="ORF">CC85DRAFT_331138</name>
</gene>
<dbReference type="InterPro" id="IPR052523">
    <property type="entry name" value="Trichothecene_AcTrans"/>
</dbReference>
<dbReference type="PROSITE" id="PS51186">
    <property type="entry name" value="GNAT"/>
    <property type="match status" value="1"/>
</dbReference>
<dbReference type="AlphaFoldDB" id="A0A0J0XD45"/>
<feature type="domain" description="N-acetyltransferase" evidence="1">
    <location>
        <begin position="87"/>
        <end position="225"/>
    </location>
</feature>
<dbReference type="STRING" id="879819.A0A0J0XD45"/>
<organism evidence="2 3">
    <name type="scientific">Cutaneotrichosporon oleaginosum</name>
    <dbReference type="NCBI Taxonomy" id="879819"/>
    <lineage>
        <taxon>Eukaryota</taxon>
        <taxon>Fungi</taxon>
        <taxon>Dikarya</taxon>
        <taxon>Basidiomycota</taxon>
        <taxon>Agaricomycotina</taxon>
        <taxon>Tremellomycetes</taxon>
        <taxon>Trichosporonales</taxon>
        <taxon>Trichosporonaceae</taxon>
        <taxon>Cutaneotrichosporon</taxon>
    </lineage>
</organism>
<dbReference type="OrthoDB" id="61113at2759"/>
<keyword evidence="3" id="KW-1185">Reference proteome</keyword>
<dbReference type="Pfam" id="PF13508">
    <property type="entry name" value="Acetyltransf_7"/>
    <property type="match status" value="1"/>
</dbReference>
<dbReference type="GeneID" id="28987611"/>
<protein>
    <recommendedName>
        <fullName evidence="1">N-acetyltransferase domain-containing protein</fullName>
    </recommendedName>
</protein>
<dbReference type="EMBL" id="KQ087275">
    <property type="protein sequence ID" value="KLT38968.1"/>
    <property type="molecule type" value="Genomic_DNA"/>
</dbReference>
<dbReference type="RefSeq" id="XP_018275459.1">
    <property type="nucleotide sequence ID" value="XM_018427008.1"/>
</dbReference>
<evidence type="ECO:0000313" key="3">
    <source>
        <dbReference type="Proteomes" id="UP000053611"/>
    </source>
</evidence>
<reference evidence="2 3" key="1">
    <citation type="submission" date="2015-03" db="EMBL/GenBank/DDBJ databases">
        <title>Genomics and transcriptomics of the oil-accumulating basidiomycete yeast T. oleaginosus allow insights into substrate utilization and the diverse evolutionary trajectories of mating systems in fungi.</title>
        <authorList>
            <consortium name="DOE Joint Genome Institute"/>
            <person name="Kourist R."/>
            <person name="Kracht O."/>
            <person name="Bracharz F."/>
            <person name="Lipzen A."/>
            <person name="Nolan M."/>
            <person name="Ohm R."/>
            <person name="Grigoriev I."/>
            <person name="Sun S."/>
            <person name="Heitman J."/>
            <person name="Bruck T."/>
            <person name="Nowrousian M."/>
        </authorList>
    </citation>
    <scope>NUCLEOTIDE SEQUENCE [LARGE SCALE GENOMIC DNA]</scope>
    <source>
        <strain evidence="2 3">IBC0246</strain>
    </source>
</reference>